<evidence type="ECO:0000256" key="1">
    <source>
        <dbReference type="ARBA" id="ARBA00022679"/>
    </source>
</evidence>
<evidence type="ECO:0000313" key="5">
    <source>
        <dbReference type="Proteomes" id="UP000228754"/>
    </source>
</evidence>
<dbReference type="PANTHER" id="PTHR43072:SF23">
    <property type="entry name" value="UPF0039 PROTEIN C11D3.02C"/>
    <property type="match status" value="1"/>
</dbReference>
<proteinExistence type="predicted"/>
<dbReference type="EMBL" id="NKHG01000063">
    <property type="protein sequence ID" value="PCK21271.1"/>
    <property type="molecule type" value="Genomic_DNA"/>
</dbReference>
<keyword evidence="2" id="KW-0012">Acyltransferase</keyword>
<sequence length="164" mass="18977">MLTIREAEYSDLNEILDIYNQGIIDKIATLEVEEKDMVYMTKWFTDRSEKYKILVADLNSQVVGWVALNPYSHRCAYLGVADLSIYIDRNQRGKGIGKALLSHIEKEAMKSQIHKIVLFTFPFNELGQGLYKSMGYREVGIFKEQGRIDNRYVDVMAMEKILPN</sequence>
<dbReference type="Gene3D" id="3.40.630.30">
    <property type="match status" value="1"/>
</dbReference>
<evidence type="ECO:0000256" key="2">
    <source>
        <dbReference type="ARBA" id="ARBA00023315"/>
    </source>
</evidence>
<dbReference type="Pfam" id="PF00583">
    <property type="entry name" value="Acetyltransf_1"/>
    <property type="match status" value="1"/>
</dbReference>
<evidence type="ECO:0000313" key="4">
    <source>
        <dbReference type="EMBL" id="PCK21271.1"/>
    </source>
</evidence>
<name>A0A2A5IX04_BACPU</name>
<dbReference type="Proteomes" id="UP000228754">
    <property type="component" value="Unassembled WGS sequence"/>
</dbReference>
<dbReference type="NCBIfam" id="NF040503">
    <property type="entry name" value="resist_ArsN1a"/>
    <property type="match status" value="1"/>
</dbReference>
<dbReference type="SUPFAM" id="SSF55729">
    <property type="entry name" value="Acyl-CoA N-acyltransferases (Nat)"/>
    <property type="match status" value="1"/>
</dbReference>
<dbReference type="AlphaFoldDB" id="A0A2A5IX04"/>
<dbReference type="CDD" id="cd04301">
    <property type="entry name" value="NAT_SF"/>
    <property type="match status" value="1"/>
</dbReference>
<dbReference type="PANTHER" id="PTHR43072">
    <property type="entry name" value="N-ACETYLTRANSFERASE"/>
    <property type="match status" value="1"/>
</dbReference>
<accession>A0A2A5IX04</accession>
<comment type="caution">
    <text evidence="4">The sequence shown here is derived from an EMBL/GenBank/DDBJ whole genome shotgun (WGS) entry which is preliminary data.</text>
</comment>
<dbReference type="GO" id="GO:0016747">
    <property type="term" value="F:acyltransferase activity, transferring groups other than amino-acyl groups"/>
    <property type="evidence" value="ECO:0007669"/>
    <property type="project" value="InterPro"/>
</dbReference>
<dbReference type="InterPro" id="IPR000182">
    <property type="entry name" value="GNAT_dom"/>
</dbReference>
<feature type="domain" description="N-acetyltransferase" evidence="3">
    <location>
        <begin position="2"/>
        <end position="163"/>
    </location>
</feature>
<protein>
    <submittedName>
        <fullName evidence="4">GNAT family N-acetyltransferase</fullName>
    </submittedName>
</protein>
<gene>
    <name evidence="4" type="ORF">CEY02_08875</name>
</gene>
<dbReference type="InterPro" id="IPR016181">
    <property type="entry name" value="Acyl_CoA_acyltransferase"/>
</dbReference>
<dbReference type="OrthoDB" id="9798006at2"/>
<keyword evidence="1 4" id="KW-0808">Transferase</keyword>
<reference evidence="4 5" key="1">
    <citation type="submission" date="2017-06" db="EMBL/GenBank/DDBJ databases">
        <title>Draft Genome Sequence of Bacillus sp Strain 36R Isolated from saline sediment at Atanasia, Sonora, Mexico.</title>
        <authorList>
            <person name="Sanchez Diaz R."/>
            <person name="Quiroz Macias M.E."/>
            <person name="Ibarra Gamez J.C."/>
            <person name="Enciso Ibarra J."/>
            <person name="Gomez Gil B."/>
            <person name="Galaviz Silva L."/>
        </authorList>
    </citation>
    <scope>NUCLEOTIDE SEQUENCE [LARGE SCALE GENOMIC DNA]</scope>
    <source>
        <strain evidence="4 5">36R_ATNSAL</strain>
    </source>
</reference>
<evidence type="ECO:0000259" key="3">
    <source>
        <dbReference type="PROSITE" id="PS51186"/>
    </source>
</evidence>
<organism evidence="4 5">
    <name type="scientific">Bacillus pumilus</name>
    <name type="common">Bacillus mesentericus</name>
    <dbReference type="NCBI Taxonomy" id="1408"/>
    <lineage>
        <taxon>Bacteria</taxon>
        <taxon>Bacillati</taxon>
        <taxon>Bacillota</taxon>
        <taxon>Bacilli</taxon>
        <taxon>Bacillales</taxon>
        <taxon>Bacillaceae</taxon>
        <taxon>Bacillus</taxon>
    </lineage>
</organism>
<dbReference type="PROSITE" id="PS51186">
    <property type="entry name" value="GNAT"/>
    <property type="match status" value="1"/>
</dbReference>